<keyword evidence="2" id="KW-1185">Reference proteome</keyword>
<comment type="caution">
    <text evidence="1">The sequence shown here is derived from an EMBL/GenBank/DDBJ whole genome shotgun (WGS) entry which is preliminary data.</text>
</comment>
<reference evidence="2" key="1">
    <citation type="journal article" date="2019" name="Int. J. Syst. Evol. Microbiol.">
        <title>The Global Catalogue of Microorganisms (GCM) 10K type strain sequencing project: providing services to taxonomists for standard genome sequencing and annotation.</title>
        <authorList>
            <consortium name="The Broad Institute Genomics Platform"/>
            <consortium name="The Broad Institute Genome Sequencing Center for Infectious Disease"/>
            <person name="Wu L."/>
            <person name="Ma J."/>
        </authorList>
    </citation>
    <scope>NUCLEOTIDE SEQUENCE [LARGE SCALE GENOMIC DNA]</scope>
    <source>
        <strain evidence="2">KCTC 12848</strain>
    </source>
</reference>
<evidence type="ECO:0000313" key="2">
    <source>
        <dbReference type="Proteomes" id="UP001595833"/>
    </source>
</evidence>
<evidence type="ECO:0000313" key="1">
    <source>
        <dbReference type="EMBL" id="MFC5056988.1"/>
    </source>
</evidence>
<organism evidence="1 2">
    <name type="scientific">Saccharothrix xinjiangensis</name>
    <dbReference type="NCBI Taxonomy" id="204798"/>
    <lineage>
        <taxon>Bacteria</taxon>
        <taxon>Bacillati</taxon>
        <taxon>Actinomycetota</taxon>
        <taxon>Actinomycetes</taxon>
        <taxon>Pseudonocardiales</taxon>
        <taxon>Pseudonocardiaceae</taxon>
        <taxon>Saccharothrix</taxon>
    </lineage>
</organism>
<sequence>MRFLNDYRTVVDRDPAQVDGAEVRLWQKNSQSQQWWQFEAA</sequence>
<evidence type="ECO:0008006" key="3">
    <source>
        <dbReference type="Google" id="ProtNLM"/>
    </source>
</evidence>
<accession>A0ABV9Y600</accession>
<name>A0ABV9Y600_9PSEU</name>
<dbReference type="Proteomes" id="UP001595833">
    <property type="component" value="Unassembled WGS sequence"/>
</dbReference>
<dbReference type="EMBL" id="JBHSJB010000025">
    <property type="protein sequence ID" value="MFC5056988.1"/>
    <property type="molecule type" value="Genomic_DNA"/>
</dbReference>
<dbReference type="RefSeq" id="WP_344039113.1">
    <property type="nucleotide sequence ID" value="NZ_BAAAKE010000014.1"/>
</dbReference>
<protein>
    <recommendedName>
        <fullName evidence="3">Ricin B lectin domain-containing protein</fullName>
    </recommendedName>
</protein>
<gene>
    <name evidence="1" type="ORF">ACFPFM_24975</name>
</gene>
<proteinExistence type="predicted"/>